<sequence length="277" mass="31354">MMGLEKLKEKPDELLNGRFPHYRRCPVKEHLSEFCRLVCYLVNKKWLTDALSGASGSLAGMKSPMKADKTPSSTVNVKPGCSHWEDAQSQSGSWMSVDSCYLHKFVCSLINGVDNPLWLFEVLQELGDHLSTEVVRSSPTSRQERQNLEIKEACQCYPSVKLLLQRDLDEFSKLLLGPKMATAVDDVSHRRDRRRLEPSEIIHALGHCQLINTRLKDVLKTAKRAFSISDSSGSLFKNLTDEITSQHSILQCLIDRVLKDKELCSSDEREVAMFSAR</sequence>
<evidence type="ECO:0000313" key="2">
    <source>
        <dbReference type="Proteomes" id="UP001163046"/>
    </source>
</evidence>
<gene>
    <name evidence="1" type="ORF">OS493_032168</name>
</gene>
<comment type="caution">
    <text evidence="1">The sequence shown here is derived from an EMBL/GenBank/DDBJ whole genome shotgun (WGS) entry which is preliminary data.</text>
</comment>
<dbReference type="EMBL" id="MU825435">
    <property type="protein sequence ID" value="KAJ7389314.1"/>
    <property type="molecule type" value="Genomic_DNA"/>
</dbReference>
<protein>
    <submittedName>
        <fullName evidence="1">Uncharacterized protein</fullName>
    </submittedName>
</protein>
<reference evidence="1" key="1">
    <citation type="submission" date="2023-01" db="EMBL/GenBank/DDBJ databases">
        <title>Genome assembly of the deep-sea coral Lophelia pertusa.</title>
        <authorList>
            <person name="Herrera S."/>
            <person name="Cordes E."/>
        </authorList>
    </citation>
    <scope>NUCLEOTIDE SEQUENCE</scope>
    <source>
        <strain evidence="1">USNM1676648</strain>
        <tissue evidence="1">Polyp</tissue>
    </source>
</reference>
<dbReference type="OrthoDB" id="6013075at2759"/>
<accession>A0A9W9ZY48</accession>
<keyword evidence="2" id="KW-1185">Reference proteome</keyword>
<evidence type="ECO:0000313" key="1">
    <source>
        <dbReference type="EMBL" id="KAJ7389314.1"/>
    </source>
</evidence>
<proteinExistence type="predicted"/>
<dbReference type="Proteomes" id="UP001163046">
    <property type="component" value="Unassembled WGS sequence"/>
</dbReference>
<name>A0A9W9ZY48_9CNID</name>
<dbReference type="AlphaFoldDB" id="A0A9W9ZY48"/>
<organism evidence="1 2">
    <name type="scientific">Desmophyllum pertusum</name>
    <dbReference type="NCBI Taxonomy" id="174260"/>
    <lineage>
        <taxon>Eukaryota</taxon>
        <taxon>Metazoa</taxon>
        <taxon>Cnidaria</taxon>
        <taxon>Anthozoa</taxon>
        <taxon>Hexacorallia</taxon>
        <taxon>Scleractinia</taxon>
        <taxon>Caryophylliina</taxon>
        <taxon>Caryophylliidae</taxon>
        <taxon>Desmophyllum</taxon>
    </lineage>
</organism>